<reference evidence="1" key="1">
    <citation type="submission" date="2022-07" db="EMBL/GenBank/DDBJ databases">
        <title>Genome Sequence of Phlebia brevispora.</title>
        <authorList>
            <person name="Buettner E."/>
        </authorList>
    </citation>
    <scope>NUCLEOTIDE SEQUENCE</scope>
    <source>
        <strain evidence="1">MPL23</strain>
    </source>
</reference>
<dbReference type="Proteomes" id="UP001148662">
    <property type="component" value="Unassembled WGS sequence"/>
</dbReference>
<evidence type="ECO:0000313" key="2">
    <source>
        <dbReference type="Proteomes" id="UP001148662"/>
    </source>
</evidence>
<comment type="caution">
    <text evidence="1">The sequence shown here is derived from an EMBL/GenBank/DDBJ whole genome shotgun (WGS) entry which is preliminary data.</text>
</comment>
<accession>A0ACC1T385</accession>
<dbReference type="EMBL" id="JANHOG010000709">
    <property type="protein sequence ID" value="KAJ3552074.1"/>
    <property type="molecule type" value="Genomic_DNA"/>
</dbReference>
<name>A0ACC1T385_9APHY</name>
<organism evidence="1 2">
    <name type="scientific">Phlebia brevispora</name>
    <dbReference type="NCBI Taxonomy" id="194682"/>
    <lineage>
        <taxon>Eukaryota</taxon>
        <taxon>Fungi</taxon>
        <taxon>Dikarya</taxon>
        <taxon>Basidiomycota</taxon>
        <taxon>Agaricomycotina</taxon>
        <taxon>Agaricomycetes</taxon>
        <taxon>Polyporales</taxon>
        <taxon>Meruliaceae</taxon>
        <taxon>Phlebia</taxon>
    </lineage>
</organism>
<proteinExistence type="predicted"/>
<keyword evidence="2" id="KW-1185">Reference proteome</keyword>
<gene>
    <name evidence="1" type="ORF">NM688_g4348</name>
</gene>
<evidence type="ECO:0000313" key="1">
    <source>
        <dbReference type="EMBL" id="KAJ3552074.1"/>
    </source>
</evidence>
<sequence length="540" mass="55959">MQLRLGLAPLPTILLSSIFSLVQATNFTFTFGSATQCDTFPLSWTGAYLVYRGTPPFEVVLIPAFGSPRTLSVPSASFVNGQGNFQTQMPFPSGKKFLVSMSDSSGWGSGGISNVQVVGPSISNTNCNTTDPGVDFFFELNTALQQCRPYTFSGYTGAVQPITIWGAVPGGESFILNPPVGPTSFDWIADVAGGTSLLFVVTDSKGRKGGSSDILSVGSSDDASCLNANSPSSVSSAPSATSASATSTQKTATSTGSSTAMPATGDTAKKSSTGAIVGGILAGLFAAFAIAVFILFVWRRRRAKTYGGKGGIELPFGGSRSRRLRSVDLDPPSAVVDGHSPVHVIQPYPFAAPGVLSTADASSINASPSSHNLLASEQAQDAHYDASQFSTLHNPYSPSAQSAQGQTQHSRQPSSESAGVSTLVGSNADARSSMSSAGRRKAAMAGITTYKPTPRYIVHTDLEDTDEAGEVIELPPQYTERRAPAPVPSPEYPSYAAPPPGAPPPNPLEADQGESNTRLQQPIAPGPPTPTSPSGRPLAS</sequence>
<protein>
    <submittedName>
        <fullName evidence="1">Uncharacterized protein</fullName>
    </submittedName>
</protein>